<evidence type="ECO:0000256" key="14">
    <source>
        <dbReference type="ARBA" id="ARBA00023075"/>
    </source>
</evidence>
<evidence type="ECO:0000256" key="5">
    <source>
        <dbReference type="ARBA" id="ARBA00021008"/>
    </source>
</evidence>
<organism evidence="20">
    <name type="scientific">Tagasta indica</name>
    <dbReference type="NCBI Taxonomy" id="281095"/>
    <lineage>
        <taxon>Eukaryota</taxon>
        <taxon>Metazoa</taxon>
        <taxon>Ecdysozoa</taxon>
        <taxon>Arthropoda</taxon>
        <taxon>Hexapoda</taxon>
        <taxon>Insecta</taxon>
        <taxon>Pterygota</taxon>
        <taxon>Neoptera</taxon>
        <taxon>Polyneoptera</taxon>
        <taxon>Orthoptera</taxon>
        <taxon>Caelifera</taxon>
        <taxon>Acrididea</taxon>
        <taxon>Acridomorpha</taxon>
        <taxon>Pyrgomorphoidea</taxon>
        <taxon>Pyrgomorphidae</taxon>
        <taxon>Pyrgomorphinae</taxon>
        <taxon>Tagasta</taxon>
    </lineage>
</organism>
<keyword evidence="14 18" id="KW-0830">Ubiquinone</keyword>
<evidence type="ECO:0000259" key="19">
    <source>
        <dbReference type="Pfam" id="PF00361"/>
    </source>
</evidence>
<keyword evidence="6" id="KW-0813">Transport</keyword>
<dbReference type="PRINTS" id="PR01436">
    <property type="entry name" value="NADHDHGNASE2"/>
</dbReference>
<dbReference type="GeneID" id="43959748"/>
<dbReference type="EMBL" id="MK080200">
    <property type="protein sequence ID" value="QHX99911.1"/>
    <property type="molecule type" value="Genomic_DNA"/>
</dbReference>
<feature type="transmembrane region" description="Helical" evidence="18">
    <location>
        <begin position="239"/>
        <end position="259"/>
    </location>
</feature>
<feature type="transmembrane region" description="Helical" evidence="18">
    <location>
        <begin position="318"/>
        <end position="340"/>
    </location>
</feature>
<comment type="function">
    <text evidence="1">Core subunit of the mitochondrial membrane respiratory chain NADH dehydrogenase (Complex I) that is believed to belong to the minimal assembly required for catalysis. Complex I functions in the transfer of electrons from NADH to the respiratory chain. The immediate electron acceptor for the enzyme is believed to be ubiquinone.</text>
</comment>
<reference evidence="20" key="1">
    <citation type="submission" date="2018-10" db="EMBL/GenBank/DDBJ databases">
        <authorList>
            <person name="Qiu Z."/>
            <person name="Huang Y."/>
        </authorList>
    </citation>
    <scope>NUCLEOTIDE SEQUENCE</scope>
</reference>
<dbReference type="InterPro" id="IPR050175">
    <property type="entry name" value="Complex_I_Subunit_2"/>
</dbReference>
<keyword evidence="13 18" id="KW-0520">NAD</keyword>
<comment type="function">
    <text evidence="18">Core subunit of the mitochondrial membrane respiratory chain NADH dehydrogenase (Complex I) which catalyzes electron transfer from NADH through the respiratory chain, using ubiquinone as an electron acceptor. Essential for the catalytic activity and assembly of complex I.</text>
</comment>
<evidence type="ECO:0000256" key="7">
    <source>
        <dbReference type="ARBA" id="ARBA00022660"/>
    </source>
</evidence>
<gene>
    <name evidence="20" type="primary">ND2</name>
</gene>
<sequence length="341" mass="38338">MTINLKKTLFLSSLMMGSMISISSNTWLGIWMGLEMNLLSFIPLMVNEKNLMMNESSIKYFIVQVVASAMLLFSILMIVMKIPVGWEKEGMIPSMMISSSLLIKVGAAPFHLWFPEVMKTSSWINCMILMTWQKIAPMVVLSYCIGKTMFTLATSVSSIILGAIGGLYQTSIRQVMAYSSISHLGWMISSMLISELMWEFYFIIYSTLSSVMVLMFNQSKLYNIGQLFTLSSYSIESKFIIIISMLSLGGMPPLLGFLPKWLIVQTMLENGMTSTVSIMVILTSINIYYYMRISFASIILNSNESMWSANIKPKTFKVVIPMMAIISSLGLVSTTSLISYF</sequence>
<evidence type="ECO:0000256" key="11">
    <source>
        <dbReference type="ARBA" id="ARBA00022982"/>
    </source>
</evidence>
<evidence type="ECO:0000256" key="10">
    <source>
        <dbReference type="ARBA" id="ARBA00022967"/>
    </source>
</evidence>
<dbReference type="GO" id="GO:0006120">
    <property type="term" value="P:mitochondrial electron transport, NADH to ubiquinone"/>
    <property type="evidence" value="ECO:0007669"/>
    <property type="project" value="InterPro"/>
</dbReference>
<feature type="transmembrane region" description="Helical" evidence="18">
    <location>
        <begin position="149"/>
        <end position="168"/>
    </location>
</feature>
<evidence type="ECO:0000256" key="13">
    <source>
        <dbReference type="ARBA" id="ARBA00023027"/>
    </source>
</evidence>
<evidence type="ECO:0000256" key="16">
    <source>
        <dbReference type="ARBA" id="ARBA00023136"/>
    </source>
</evidence>
<dbReference type="AlphaFoldDB" id="A0A6C0PSM5"/>
<dbReference type="CTD" id="4536"/>
<feature type="transmembrane region" description="Helical" evidence="18">
    <location>
        <begin position="58"/>
        <end position="80"/>
    </location>
</feature>
<dbReference type="PANTHER" id="PTHR46552">
    <property type="entry name" value="NADH-UBIQUINONE OXIDOREDUCTASE CHAIN 2"/>
    <property type="match status" value="1"/>
</dbReference>
<comment type="catalytic activity">
    <reaction evidence="17 18">
        <text>a ubiquinone + NADH + 5 H(+)(in) = a ubiquinol + NAD(+) + 4 H(+)(out)</text>
        <dbReference type="Rhea" id="RHEA:29091"/>
        <dbReference type="Rhea" id="RHEA-COMP:9565"/>
        <dbReference type="Rhea" id="RHEA-COMP:9566"/>
        <dbReference type="ChEBI" id="CHEBI:15378"/>
        <dbReference type="ChEBI" id="CHEBI:16389"/>
        <dbReference type="ChEBI" id="CHEBI:17976"/>
        <dbReference type="ChEBI" id="CHEBI:57540"/>
        <dbReference type="ChEBI" id="CHEBI:57945"/>
        <dbReference type="EC" id="7.1.1.2"/>
    </reaction>
</comment>
<feature type="transmembrane region" description="Helical" evidence="18">
    <location>
        <begin position="126"/>
        <end position="143"/>
    </location>
</feature>
<keyword evidence="11 18" id="KW-0249">Electron transport</keyword>
<evidence type="ECO:0000256" key="6">
    <source>
        <dbReference type="ARBA" id="ARBA00022448"/>
    </source>
</evidence>
<evidence type="ECO:0000256" key="1">
    <source>
        <dbReference type="ARBA" id="ARBA00003257"/>
    </source>
</evidence>
<evidence type="ECO:0000256" key="15">
    <source>
        <dbReference type="ARBA" id="ARBA00023128"/>
    </source>
</evidence>
<feature type="domain" description="NADH:quinone oxidoreductase/Mrp antiporter transmembrane" evidence="19">
    <location>
        <begin position="24"/>
        <end position="285"/>
    </location>
</feature>
<dbReference type="Pfam" id="PF00361">
    <property type="entry name" value="Proton_antipo_M"/>
    <property type="match status" value="1"/>
</dbReference>
<protein>
    <recommendedName>
        <fullName evidence="5 18">NADH-ubiquinone oxidoreductase chain 2</fullName>
        <ecNumber evidence="4 18">7.1.1.2</ecNumber>
    </recommendedName>
</protein>
<dbReference type="InterPro" id="IPR001750">
    <property type="entry name" value="ND/Mrp_TM"/>
</dbReference>
<evidence type="ECO:0000256" key="4">
    <source>
        <dbReference type="ARBA" id="ARBA00012944"/>
    </source>
</evidence>
<keyword evidence="9 18" id="KW-0999">Mitochondrion inner membrane</keyword>
<evidence type="ECO:0000256" key="18">
    <source>
        <dbReference type="RuleBase" id="RU003403"/>
    </source>
</evidence>
<keyword evidence="8 18" id="KW-0812">Transmembrane</keyword>
<dbReference type="GO" id="GO:0008137">
    <property type="term" value="F:NADH dehydrogenase (ubiquinone) activity"/>
    <property type="evidence" value="ECO:0007669"/>
    <property type="project" value="UniProtKB-EC"/>
</dbReference>
<comment type="subcellular location">
    <subcellularLocation>
        <location evidence="2 18">Mitochondrion inner membrane</location>
        <topology evidence="2 18">Multi-pass membrane protein</topology>
    </subcellularLocation>
</comment>
<dbReference type="GO" id="GO:0005743">
    <property type="term" value="C:mitochondrial inner membrane"/>
    <property type="evidence" value="ECO:0007669"/>
    <property type="project" value="UniProtKB-SubCell"/>
</dbReference>
<keyword evidence="16 18" id="KW-0472">Membrane</keyword>
<keyword evidence="15 18" id="KW-0496">Mitochondrion</keyword>
<feature type="transmembrane region" description="Helical" evidence="18">
    <location>
        <begin position="271"/>
        <end position="291"/>
    </location>
</feature>
<keyword evidence="10 18" id="KW-1278">Translocase</keyword>
<keyword evidence="12 18" id="KW-1133">Transmembrane helix</keyword>
<feature type="transmembrane region" description="Helical" evidence="18">
    <location>
        <begin position="200"/>
        <end position="218"/>
    </location>
</feature>
<name>A0A6C0PSM5_9ORTH</name>
<evidence type="ECO:0000256" key="8">
    <source>
        <dbReference type="ARBA" id="ARBA00022692"/>
    </source>
</evidence>
<dbReference type="RefSeq" id="YP_009730006.1">
    <property type="nucleotide sequence ID" value="NC_045930.1"/>
</dbReference>
<evidence type="ECO:0000313" key="20">
    <source>
        <dbReference type="EMBL" id="QHX99911.1"/>
    </source>
</evidence>
<evidence type="ECO:0000256" key="17">
    <source>
        <dbReference type="ARBA" id="ARBA00049551"/>
    </source>
</evidence>
<dbReference type="PANTHER" id="PTHR46552:SF1">
    <property type="entry name" value="NADH-UBIQUINONE OXIDOREDUCTASE CHAIN 2"/>
    <property type="match status" value="1"/>
</dbReference>
<accession>A0A6C0PSM5</accession>
<keyword evidence="7 18" id="KW-0679">Respiratory chain</keyword>
<evidence type="ECO:0000256" key="2">
    <source>
        <dbReference type="ARBA" id="ARBA00004448"/>
    </source>
</evidence>
<geneLocation type="mitochondrion" evidence="20"/>
<evidence type="ECO:0000256" key="12">
    <source>
        <dbReference type="ARBA" id="ARBA00022989"/>
    </source>
</evidence>
<comment type="similarity">
    <text evidence="3 18">Belongs to the complex I subunit 2 family.</text>
</comment>
<feature type="transmembrane region" description="Helical" evidence="18">
    <location>
        <begin position="92"/>
        <end position="114"/>
    </location>
</feature>
<dbReference type="EC" id="7.1.1.2" evidence="4 18"/>
<dbReference type="InterPro" id="IPR003917">
    <property type="entry name" value="NADH_UbQ_OxRdtase_chain2"/>
</dbReference>
<evidence type="ECO:0000256" key="9">
    <source>
        <dbReference type="ARBA" id="ARBA00022792"/>
    </source>
</evidence>
<proteinExistence type="inferred from homology"/>
<evidence type="ECO:0000256" key="3">
    <source>
        <dbReference type="ARBA" id="ARBA00007012"/>
    </source>
</evidence>